<dbReference type="AlphaFoldDB" id="B9NIX5"/>
<gene>
    <name evidence="1" type="ORF">POPTR_008G158100</name>
</gene>
<protein>
    <submittedName>
        <fullName evidence="1">Uncharacterized protein</fullName>
    </submittedName>
</protein>
<keyword evidence="2" id="KW-1185">Reference proteome</keyword>
<accession>B9NIX5</accession>
<evidence type="ECO:0000313" key="1">
    <source>
        <dbReference type="EMBL" id="PNT24913.1"/>
    </source>
</evidence>
<dbReference type="InParanoid" id="B9NIX5"/>
<sequence length="55" mass="6703">MFAQLHLMKMVDRNPIPIQFRPFKNRHSFASYKIYLQTGIPKIHFYSDFQPVYLK</sequence>
<reference evidence="1 2" key="1">
    <citation type="journal article" date="2006" name="Science">
        <title>The genome of black cottonwood, Populus trichocarpa (Torr. &amp; Gray).</title>
        <authorList>
            <person name="Tuskan G.A."/>
            <person name="Difazio S."/>
            <person name="Jansson S."/>
            <person name="Bohlmann J."/>
            <person name="Grigoriev I."/>
            <person name="Hellsten U."/>
            <person name="Putnam N."/>
            <person name="Ralph S."/>
            <person name="Rombauts S."/>
            <person name="Salamov A."/>
            <person name="Schein J."/>
            <person name="Sterck L."/>
            <person name="Aerts A."/>
            <person name="Bhalerao R.R."/>
            <person name="Bhalerao R.P."/>
            <person name="Blaudez D."/>
            <person name="Boerjan W."/>
            <person name="Brun A."/>
            <person name="Brunner A."/>
            <person name="Busov V."/>
            <person name="Campbell M."/>
            <person name="Carlson J."/>
            <person name="Chalot M."/>
            <person name="Chapman J."/>
            <person name="Chen G.L."/>
            <person name="Cooper D."/>
            <person name="Coutinho P.M."/>
            <person name="Couturier J."/>
            <person name="Covert S."/>
            <person name="Cronk Q."/>
            <person name="Cunningham R."/>
            <person name="Davis J."/>
            <person name="Degroeve S."/>
            <person name="Dejardin A."/>
            <person name="Depamphilis C."/>
            <person name="Detter J."/>
            <person name="Dirks B."/>
            <person name="Dubchak I."/>
            <person name="Duplessis S."/>
            <person name="Ehlting J."/>
            <person name="Ellis B."/>
            <person name="Gendler K."/>
            <person name="Goodstein D."/>
            <person name="Gribskov M."/>
            <person name="Grimwood J."/>
            <person name="Groover A."/>
            <person name="Gunter L."/>
            <person name="Hamberger B."/>
            <person name="Heinze B."/>
            <person name="Helariutta Y."/>
            <person name="Henrissat B."/>
            <person name="Holligan D."/>
            <person name="Holt R."/>
            <person name="Huang W."/>
            <person name="Islam-Faridi N."/>
            <person name="Jones S."/>
            <person name="Jones-Rhoades M."/>
            <person name="Jorgensen R."/>
            <person name="Joshi C."/>
            <person name="Kangasjarvi J."/>
            <person name="Karlsson J."/>
            <person name="Kelleher C."/>
            <person name="Kirkpatrick R."/>
            <person name="Kirst M."/>
            <person name="Kohler A."/>
            <person name="Kalluri U."/>
            <person name="Larimer F."/>
            <person name="Leebens-Mack J."/>
            <person name="Leple J.C."/>
            <person name="Locascio P."/>
            <person name="Lou Y."/>
            <person name="Lucas S."/>
            <person name="Martin F."/>
            <person name="Montanini B."/>
            <person name="Napoli C."/>
            <person name="Nelson D.R."/>
            <person name="Nelson C."/>
            <person name="Nieminen K."/>
            <person name="Nilsson O."/>
            <person name="Pereda V."/>
            <person name="Peter G."/>
            <person name="Philippe R."/>
            <person name="Pilate G."/>
            <person name="Poliakov A."/>
            <person name="Razumovskaya J."/>
            <person name="Richardson P."/>
            <person name="Rinaldi C."/>
            <person name="Ritland K."/>
            <person name="Rouze P."/>
            <person name="Ryaboy D."/>
            <person name="Schmutz J."/>
            <person name="Schrader J."/>
            <person name="Segerman B."/>
            <person name="Shin H."/>
            <person name="Siddiqui A."/>
            <person name="Sterky F."/>
            <person name="Terry A."/>
            <person name="Tsai C.J."/>
            <person name="Uberbacher E."/>
            <person name="Unneberg P."/>
            <person name="Vahala J."/>
            <person name="Wall K."/>
            <person name="Wessler S."/>
            <person name="Yang G."/>
            <person name="Yin T."/>
            <person name="Douglas C."/>
            <person name="Marra M."/>
            <person name="Sandberg G."/>
            <person name="Van de Peer Y."/>
            <person name="Rokhsar D."/>
        </authorList>
    </citation>
    <scope>NUCLEOTIDE SEQUENCE [LARGE SCALE GENOMIC DNA]</scope>
    <source>
        <strain evidence="2">cv. Nisqually</strain>
    </source>
</reference>
<name>B9NIX5_POPTR</name>
<organism evidence="1 2">
    <name type="scientific">Populus trichocarpa</name>
    <name type="common">Western balsam poplar</name>
    <name type="synonym">Populus balsamifera subsp. trichocarpa</name>
    <dbReference type="NCBI Taxonomy" id="3694"/>
    <lineage>
        <taxon>Eukaryota</taxon>
        <taxon>Viridiplantae</taxon>
        <taxon>Streptophyta</taxon>
        <taxon>Embryophyta</taxon>
        <taxon>Tracheophyta</taxon>
        <taxon>Spermatophyta</taxon>
        <taxon>Magnoliopsida</taxon>
        <taxon>eudicotyledons</taxon>
        <taxon>Gunneridae</taxon>
        <taxon>Pentapetalae</taxon>
        <taxon>rosids</taxon>
        <taxon>fabids</taxon>
        <taxon>Malpighiales</taxon>
        <taxon>Salicaceae</taxon>
        <taxon>Saliceae</taxon>
        <taxon>Populus</taxon>
    </lineage>
</organism>
<evidence type="ECO:0000313" key="2">
    <source>
        <dbReference type="Proteomes" id="UP000006729"/>
    </source>
</evidence>
<dbReference type="EMBL" id="CM009297">
    <property type="protein sequence ID" value="PNT24913.1"/>
    <property type="molecule type" value="Genomic_DNA"/>
</dbReference>
<dbReference type="HOGENOM" id="CLU_3035928_0_0_1"/>
<dbReference type="Proteomes" id="UP000006729">
    <property type="component" value="Chromosome 8"/>
</dbReference>
<proteinExistence type="predicted"/>